<accession>A0A3E0W023</accession>
<dbReference type="RefSeq" id="WP_116282102.1">
    <property type="nucleotide sequence ID" value="NZ_NBXA01000007.1"/>
</dbReference>
<dbReference type="EMBL" id="NBXA01000007">
    <property type="protein sequence ID" value="RFA15340.1"/>
    <property type="molecule type" value="Genomic_DNA"/>
</dbReference>
<gene>
    <name evidence="1" type="ORF">B7R21_04815</name>
</gene>
<dbReference type="Proteomes" id="UP000256709">
    <property type="component" value="Unassembled WGS sequence"/>
</dbReference>
<sequence>MLNGNPTLSDIDLPADLDDRVDFWTHHRKYTLLHHRQGTWCLFAVEKSRPQMTHVLDARGAEWVASPIDLGGGRAVHAPDWRGALRRVVV</sequence>
<protein>
    <submittedName>
        <fullName evidence="1">Uncharacterized protein</fullName>
    </submittedName>
</protein>
<organism evidence="1 2">
    <name type="scientific">Subtercola boreus</name>
    <dbReference type="NCBI Taxonomy" id="120213"/>
    <lineage>
        <taxon>Bacteria</taxon>
        <taxon>Bacillati</taxon>
        <taxon>Actinomycetota</taxon>
        <taxon>Actinomycetes</taxon>
        <taxon>Micrococcales</taxon>
        <taxon>Microbacteriaceae</taxon>
        <taxon>Subtercola</taxon>
    </lineage>
</organism>
<comment type="caution">
    <text evidence="1">The sequence shown here is derived from an EMBL/GenBank/DDBJ whole genome shotgun (WGS) entry which is preliminary data.</text>
</comment>
<evidence type="ECO:0000313" key="2">
    <source>
        <dbReference type="Proteomes" id="UP000256709"/>
    </source>
</evidence>
<dbReference type="AlphaFoldDB" id="A0A3E0W023"/>
<proteinExistence type="predicted"/>
<evidence type="ECO:0000313" key="1">
    <source>
        <dbReference type="EMBL" id="RFA15340.1"/>
    </source>
</evidence>
<name>A0A3E0W023_9MICO</name>
<dbReference type="OrthoDB" id="5120075at2"/>
<reference evidence="1 2" key="1">
    <citation type="submission" date="2017-04" db="EMBL/GenBank/DDBJ databases">
        <title>Comparative genome analysis of Subtercola boreus.</title>
        <authorList>
            <person name="Cho Y.-J."/>
            <person name="Cho A."/>
            <person name="Kim O.-S."/>
            <person name="Lee J.-I."/>
        </authorList>
    </citation>
    <scope>NUCLEOTIDE SEQUENCE [LARGE SCALE GENOMIC DNA]</scope>
    <source>
        <strain evidence="1 2">P27444</strain>
    </source>
</reference>